<feature type="compositionally biased region" description="Acidic residues" evidence="6">
    <location>
        <begin position="22"/>
        <end position="31"/>
    </location>
</feature>
<evidence type="ECO:0000256" key="6">
    <source>
        <dbReference type="SAM" id="MobiDB-lite"/>
    </source>
</evidence>
<dbReference type="Proteomes" id="UP001174909">
    <property type="component" value="Unassembled WGS sequence"/>
</dbReference>
<dbReference type="InterPro" id="IPR001680">
    <property type="entry name" value="WD40_rpt"/>
</dbReference>
<organism evidence="7 8">
    <name type="scientific">Geodia barretti</name>
    <name type="common">Barrett's horny sponge</name>
    <dbReference type="NCBI Taxonomy" id="519541"/>
    <lineage>
        <taxon>Eukaryota</taxon>
        <taxon>Metazoa</taxon>
        <taxon>Porifera</taxon>
        <taxon>Demospongiae</taxon>
        <taxon>Heteroscleromorpha</taxon>
        <taxon>Tetractinellida</taxon>
        <taxon>Astrophorina</taxon>
        <taxon>Geodiidae</taxon>
        <taxon>Geodia</taxon>
    </lineage>
</organism>
<dbReference type="PANTHER" id="PTHR13720:SF13">
    <property type="entry name" value="CILIA- AND FLAGELLA-ASSOCIATED PROTEIN 251"/>
    <property type="match status" value="1"/>
</dbReference>
<comment type="caution">
    <text evidence="7">The sequence shown here is derived from an EMBL/GenBank/DDBJ whole genome shotgun (WGS) entry which is preliminary data.</text>
</comment>
<dbReference type="Gene3D" id="2.130.10.10">
    <property type="entry name" value="YVTN repeat-like/Quinoprotein amine dehydrogenase"/>
    <property type="match status" value="1"/>
</dbReference>
<accession>A0AA35SBS9</accession>
<keyword evidence="8" id="KW-1185">Reference proteome</keyword>
<reference evidence="7" key="1">
    <citation type="submission" date="2023-03" db="EMBL/GenBank/DDBJ databases">
        <authorList>
            <person name="Steffen K."/>
            <person name="Cardenas P."/>
        </authorList>
    </citation>
    <scope>NUCLEOTIDE SEQUENCE</scope>
</reference>
<evidence type="ECO:0000256" key="1">
    <source>
        <dbReference type="ARBA" id="ARBA00004138"/>
    </source>
</evidence>
<evidence type="ECO:0000256" key="3">
    <source>
        <dbReference type="ARBA" id="ARBA00022737"/>
    </source>
</evidence>
<keyword evidence="7" id="KW-0282">Flagellum</keyword>
<name>A0AA35SBS9_GEOBA</name>
<keyword evidence="2" id="KW-0853">WD repeat</keyword>
<keyword evidence="7" id="KW-0969">Cilium</keyword>
<dbReference type="PANTHER" id="PTHR13720">
    <property type="entry name" value="WD-40 REPEAT PROTEIN"/>
    <property type="match status" value="1"/>
</dbReference>
<dbReference type="SUPFAM" id="SSF50998">
    <property type="entry name" value="Quinoprotein alcohol dehydrogenase-like"/>
    <property type="match status" value="1"/>
</dbReference>
<evidence type="ECO:0000256" key="5">
    <source>
        <dbReference type="ARBA" id="ARBA00040994"/>
    </source>
</evidence>
<protein>
    <recommendedName>
        <fullName evidence="5">Cilia- and flagella-associated protein 251</fullName>
    </recommendedName>
</protein>
<dbReference type="InterPro" id="IPR011047">
    <property type="entry name" value="Quinoprotein_ADH-like_sf"/>
</dbReference>
<dbReference type="AlphaFoldDB" id="A0AA35SBS9"/>
<evidence type="ECO:0000313" key="8">
    <source>
        <dbReference type="Proteomes" id="UP001174909"/>
    </source>
</evidence>
<gene>
    <name evidence="7" type="ORF">GBAR_LOCUS15572</name>
</gene>
<dbReference type="InterPro" id="IPR050630">
    <property type="entry name" value="WD_repeat_EMAP"/>
</dbReference>
<keyword evidence="4" id="KW-0966">Cell projection</keyword>
<evidence type="ECO:0000313" key="7">
    <source>
        <dbReference type="EMBL" id="CAI8027200.1"/>
    </source>
</evidence>
<proteinExistence type="predicted"/>
<comment type="subcellular location">
    <subcellularLocation>
        <location evidence="1">Cell projection</location>
        <location evidence="1">Cilium</location>
    </subcellularLocation>
</comment>
<dbReference type="GO" id="GO:0031514">
    <property type="term" value="C:motile cilium"/>
    <property type="evidence" value="ECO:0007669"/>
    <property type="project" value="TreeGrafter"/>
</dbReference>
<evidence type="ECO:0000256" key="4">
    <source>
        <dbReference type="ARBA" id="ARBA00023273"/>
    </source>
</evidence>
<evidence type="ECO:0000256" key="2">
    <source>
        <dbReference type="ARBA" id="ARBA00022574"/>
    </source>
</evidence>
<feature type="compositionally biased region" description="Basic and acidic residues" evidence="6">
    <location>
        <begin position="37"/>
        <end position="52"/>
    </location>
</feature>
<dbReference type="InterPro" id="IPR015943">
    <property type="entry name" value="WD40/YVTN_repeat-like_dom_sf"/>
</dbReference>
<sequence>METEERGALQEGEGDLVRENGDGSEDPDTGEDTVSTSDEKGEENVARDEEKVGTSVVDTAAPTDAVNSDHDPTVHHPLSLSWCFSFNHSLPVHNISTDSRRMVFYVAGHTGVLFDCENNRQCLLQGHGNPITCVGVSGDKRWLVTGDQGHHPLLIVWDSFSGVPVRTFFDGLGSGCVAVALSHDALHLGFLSSQSPQVMSMWRWTEQSEQPMCSVQLTDHTHQSHLTFHPSDHSQLISTGEFQVTFFLWDGQKLHIVQTRSLRRISTSLWECSPSQCLSQRARDSPSLLPALDWAWSGLL</sequence>
<dbReference type="SMART" id="SM00320">
    <property type="entry name" value="WD40"/>
    <property type="match status" value="2"/>
</dbReference>
<feature type="region of interest" description="Disordered" evidence="6">
    <location>
        <begin position="1"/>
        <end position="57"/>
    </location>
</feature>
<dbReference type="EMBL" id="CASHTH010002263">
    <property type="protein sequence ID" value="CAI8027200.1"/>
    <property type="molecule type" value="Genomic_DNA"/>
</dbReference>
<keyword evidence="3" id="KW-0677">Repeat</keyword>